<evidence type="ECO:0000256" key="4">
    <source>
        <dbReference type="ARBA" id="ARBA00022490"/>
    </source>
</evidence>
<comment type="subcellular location">
    <subcellularLocation>
        <location evidence="1">Cytoplasm</location>
        <location evidence="1">Cytoskeleton</location>
    </subcellularLocation>
</comment>
<evidence type="ECO:0000256" key="9">
    <source>
        <dbReference type="SAM" id="MobiDB-lite"/>
    </source>
</evidence>
<dbReference type="InterPro" id="IPR029006">
    <property type="entry name" value="ADF-H/Gelsolin-like_dom_sf"/>
</dbReference>
<evidence type="ECO:0000256" key="2">
    <source>
        <dbReference type="ARBA" id="ARBA00008418"/>
    </source>
</evidence>
<keyword evidence="5" id="KW-0677">Repeat</keyword>
<dbReference type="PANTHER" id="PTHR11977:SF27">
    <property type="entry name" value="SCINDERIN LIKE A-RELATED"/>
    <property type="match status" value="1"/>
</dbReference>
<feature type="domain" description="Gelsolin-like" evidence="10">
    <location>
        <begin position="201"/>
        <end position="273"/>
    </location>
</feature>
<evidence type="ECO:0000256" key="7">
    <source>
        <dbReference type="ARBA" id="ARBA00023203"/>
    </source>
</evidence>
<sequence>MAHKEFETAGKKPGLQVWRVENMDLKPVPPALYGDFFTGDAYILLYTTKAPSYNVHSWIGDEASQDESGAAAIFITQLDDHLQGAAIQYNEFQNQESTTFLGYFKSGIKYKNIYCWFGSEANHFEKLKTTQMARDIRDNERNGRGEVHTIDEGKEPEVLGPKPDLAPGGSDTDVEKTNRNKASLYLISDAAGAMKTSLVADKNPFKQDMLNQNDCYILDNGLNNNIFVWKGQKASKEERKAAKAAADKFIADKNYSSKTQVLIVPAGSEPTMFKQFFFKWFEGNITGPGQTHTVGRIAKVEQIPFDPSNLHNNPAMAAQYGVVDDGSGKVQIWRVEGGDKVAVDKSTYGQFFGGDCYLVLYSYNSGSREKHIIYTWQGQKCTQDELTASAFLTVKLDDSMNGVATQVRVTQGKEPPHLVSLFKDKPMVIHQGGTSRKCGETKPSSTRLFHIRKSGNNTTRAVEVEPTASSLNTNDVFVLKTPDCLFLWKGKGASSDEMAAANYVASLLGGTATGVEETQEPAVFWAALGGKKEYQTSKALQGVVRQPRLFGCSNKTGRLTVEEVPGDFSQIDLATDDVMILDTWDQIFVWIGNEANETEKLESPKMAKQYVDSDPSGRRGTPITILKQGEEIPSFTGWFQAWDPKMWSQNLYAQ</sequence>
<feature type="domain" description="Gelsolin-like" evidence="10">
    <location>
        <begin position="561"/>
        <end position="635"/>
    </location>
</feature>
<reference evidence="11 12" key="1">
    <citation type="submission" date="2018-05" db="EMBL/GenBank/DDBJ databases">
        <authorList>
            <person name="Datahose"/>
        </authorList>
    </citation>
    <scope>NUCLEOTIDE SEQUENCE</scope>
</reference>
<evidence type="ECO:0000256" key="3">
    <source>
        <dbReference type="ARBA" id="ARBA00022467"/>
    </source>
</evidence>
<dbReference type="CDD" id="cd11290">
    <property type="entry name" value="gelsolin_S1_like"/>
    <property type="match status" value="1"/>
</dbReference>
<evidence type="ECO:0000256" key="8">
    <source>
        <dbReference type="ARBA" id="ARBA00023212"/>
    </source>
</evidence>
<evidence type="ECO:0000259" key="10">
    <source>
        <dbReference type="Pfam" id="PF00626"/>
    </source>
</evidence>
<keyword evidence="8" id="KW-0206">Cytoskeleton</keyword>
<protein>
    <recommendedName>
        <fullName evidence="10">Gelsolin-like domain-containing protein</fullName>
    </recommendedName>
</protein>
<evidence type="ECO:0000256" key="5">
    <source>
        <dbReference type="ARBA" id="ARBA00022737"/>
    </source>
</evidence>
<feature type="domain" description="Gelsolin-like" evidence="10">
    <location>
        <begin position="458"/>
        <end position="506"/>
    </location>
</feature>
<feature type="domain" description="Gelsolin-like" evidence="10">
    <location>
        <begin position="110"/>
        <end position="157"/>
    </location>
</feature>
<dbReference type="GO" id="GO:0007417">
    <property type="term" value="P:central nervous system development"/>
    <property type="evidence" value="ECO:0007669"/>
    <property type="project" value="TreeGrafter"/>
</dbReference>
<dbReference type="GO" id="GO:0030031">
    <property type="term" value="P:cell projection assembly"/>
    <property type="evidence" value="ECO:0007669"/>
    <property type="project" value="TreeGrafter"/>
</dbReference>
<dbReference type="PRINTS" id="PR00597">
    <property type="entry name" value="GELSOLIN"/>
</dbReference>
<dbReference type="CDD" id="cd11293">
    <property type="entry name" value="gelsolin_S4_like"/>
    <property type="match status" value="1"/>
</dbReference>
<dbReference type="CDD" id="cd11288">
    <property type="entry name" value="gelsolin_S5_like"/>
    <property type="match status" value="1"/>
</dbReference>
<dbReference type="GeneTree" id="ENSGT00940000164612"/>
<keyword evidence="4" id="KW-0963">Cytoplasm</keyword>
<evidence type="ECO:0000256" key="6">
    <source>
        <dbReference type="ARBA" id="ARBA00022837"/>
    </source>
</evidence>
<dbReference type="Ensembl" id="ENSACLT00000071058.1">
    <property type="protein sequence ID" value="ENSACLP00000082839.1"/>
    <property type="gene ID" value="ENSACLG00000026605.2"/>
</dbReference>
<dbReference type="InterPro" id="IPR007123">
    <property type="entry name" value="Gelsolin-like_dom"/>
</dbReference>
<comment type="similarity">
    <text evidence="2">Belongs to the villin/gelsolin family.</text>
</comment>
<organism evidence="11 12">
    <name type="scientific">Astatotilapia calliptera</name>
    <name type="common">Eastern happy</name>
    <name type="synonym">Chromis callipterus</name>
    <dbReference type="NCBI Taxonomy" id="8154"/>
    <lineage>
        <taxon>Eukaryota</taxon>
        <taxon>Metazoa</taxon>
        <taxon>Chordata</taxon>
        <taxon>Craniata</taxon>
        <taxon>Vertebrata</taxon>
        <taxon>Euteleostomi</taxon>
        <taxon>Actinopterygii</taxon>
        <taxon>Neopterygii</taxon>
        <taxon>Teleostei</taxon>
        <taxon>Neoteleostei</taxon>
        <taxon>Acanthomorphata</taxon>
        <taxon>Ovalentaria</taxon>
        <taxon>Cichlomorphae</taxon>
        <taxon>Cichliformes</taxon>
        <taxon>Cichlidae</taxon>
        <taxon>African cichlids</taxon>
        <taxon>Pseudocrenilabrinae</taxon>
        <taxon>Haplochromini</taxon>
        <taxon>Astatotilapia</taxon>
    </lineage>
</organism>
<reference evidence="11" key="3">
    <citation type="submission" date="2025-08" db="UniProtKB">
        <authorList>
            <consortium name="Ensembl"/>
        </authorList>
    </citation>
    <scope>IDENTIFICATION</scope>
</reference>
<reference evidence="12" key="2">
    <citation type="submission" date="2023-03" db="EMBL/GenBank/DDBJ databases">
        <authorList>
            <consortium name="Wellcome Sanger Institute Data Sharing"/>
        </authorList>
    </citation>
    <scope>NUCLEOTIDE SEQUENCE [LARGE SCALE GENOMIC DNA]</scope>
</reference>
<keyword evidence="6" id="KW-0106">Calcium</keyword>
<evidence type="ECO:0000313" key="11">
    <source>
        <dbReference type="Ensembl" id="ENSACLP00000082839.1"/>
    </source>
</evidence>
<feature type="domain" description="Gelsolin-like" evidence="10">
    <location>
        <begin position="340"/>
        <end position="418"/>
    </location>
</feature>
<dbReference type="CDD" id="cd11292">
    <property type="entry name" value="gelsolin_S3_like"/>
    <property type="match status" value="1"/>
</dbReference>
<reference evidence="11" key="4">
    <citation type="submission" date="2025-09" db="UniProtKB">
        <authorList>
            <consortium name="Ensembl"/>
        </authorList>
    </citation>
    <scope>IDENTIFICATION</scope>
</reference>
<dbReference type="FunFam" id="3.40.20.10:FF:000037">
    <property type="entry name" value="macrophage-capping protein-like isoform X2"/>
    <property type="match status" value="1"/>
</dbReference>
<dbReference type="GO" id="GO:0015629">
    <property type="term" value="C:actin cytoskeleton"/>
    <property type="evidence" value="ECO:0007669"/>
    <property type="project" value="TreeGrafter"/>
</dbReference>
<evidence type="ECO:0000256" key="1">
    <source>
        <dbReference type="ARBA" id="ARBA00004245"/>
    </source>
</evidence>
<dbReference type="Pfam" id="PF00626">
    <property type="entry name" value="Gelsolin"/>
    <property type="match status" value="6"/>
</dbReference>
<feature type="compositionally biased region" description="Basic and acidic residues" evidence="9">
    <location>
        <begin position="141"/>
        <end position="157"/>
    </location>
</feature>
<name>A0AAX7VM53_ASTCA</name>
<dbReference type="Proteomes" id="UP000265100">
    <property type="component" value="Chromosome 23"/>
</dbReference>
<feature type="region of interest" description="Disordered" evidence="9">
    <location>
        <begin position="141"/>
        <end position="174"/>
    </location>
</feature>
<dbReference type="InterPro" id="IPR007122">
    <property type="entry name" value="Villin/Gelsolin"/>
</dbReference>
<dbReference type="GO" id="GO:0005737">
    <property type="term" value="C:cytoplasm"/>
    <property type="evidence" value="ECO:0007669"/>
    <property type="project" value="TreeGrafter"/>
</dbReference>
<evidence type="ECO:0000313" key="12">
    <source>
        <dbReference type="Proteomes" id="UP000265100"/>
    </source>
</evidence>
<dbReference type="FunFam" id="3.40.20.10:FF:000004">
    <property type="entry name" value="Gelsolin"/>
    <property type="match status" value="1"/>
</dbReference>
<dbReference type="GO" id="GO:0051016">
    <property type="term" value="P:barbed-end actin filament capping"/>
    <property type="evidence" value="ECO:0007669"/>
    <property type="project" value="TreeGrafter"/>
</dbReference>
<dbReference type="AlphaFoldDB" id="A0AAX7VM53"/>
<proteinExistence type="inferred from homology"/>
<keyword evidence="3" id="KW-0117">Actin capping</keyword>
<dbReference type="PANTHER" id="PTHR11977">
    <property type="entry name" value="VILLIN"/>
    <property type="match status" value="1"/>
</dbReference>
<keyword evidence="7" id="KW-0009">Actin-binding</keyword>
<dbReference type="FunFam" id="3.40.20.10:FF:000005">
    <property type="entry name" value="Gelsolin"/>
    <property type="match status" value="1"/>
</dbReference>
<keyword evidence="12" id="KW-1185">Reference proteome</keyword>
<accession>A0AAX7VM53</accession>
<dbReference type="GO" id="GO:0051015">
    <property type="term" value="F:actin filament binding"/>
    <property type="evidence" value="ECO:0007669"/>
    <property type="project" value="InterPro"/>
</dbReference>
<feature type="domain" description="Gelsolin-like" evidence="10">
    <location>
        <begin position="23"/>
        <end position="101"/>
    </location>
</feature>
<dbReference type="CDD" id="cd11291">
    <property type="entry name" value="gelsolin_S6_like"/>
    <property type="match status" value="1"/>
</dbReference>
<dbReference type="GO" id="GO:0005546">
    <property type="term" value="F:phosphatidylinositol-4,5-bisphosphate binding"/>
    <property type="evidence" value="ECO:0007669"/>
    <property type="project" value="TreeGrafter"/>
</dbReference>
<dbReference type="Gene3D" id="3.40.20.10">
    <property type="entry name" value="Severin"/>
    <property type="match status" value="6"/>
</dbReference>
<dbReference type="SMART" id="SM00262">
    <property type="entry name" value="GEL"/>
    <property type="match status" value="5"/>
</dbReference>
<dbReference type="SUPFAM" id="SSF55753">
    <property type="entry name" value="Actin depolymerizing proteins"/>
    <property type="match status" value="6"/>
</dbReference>
<dbReference type="GO" id="GO:0051014">
    <property type="term" value="P:actin filament severing"/>
    <property type="evidence" value="ECO:0007669"/>
    <property type="project" value="TreeGrafter"/>
</dbReference>
<dbReference type="GO" id="GO:0008154">
    <property type="term" value="P:actin polymerization or depolymerization"/>
    <property type="evidence" value="ECO:0007669"/>
    <property type="project" value="TreeGrafter"/>
</dbReference>
<dbReference type="FunFam" id="3.40.20.10:FF:000001">
    <property type="entry name" value="Gelsolin"/>
    <property type="match status" value="1"/>
</dbReference>